<evidence type="ECO:0000313" key="3">
    <source>
        <dbReference type="Proteomes" id="UP000254235"/>
    </source>
</evidence>
<evidence type="ECO:0000313" key="2">
    <source>
        <dbReference type="EMBL" id="SUC12482.1"/>
    </source>
</evidence>
<dbReference type="InterPro" id="IPR012433">
    <property type="entry name" value="Imm11"/>
</dbReference>
<gene>
    <name evidence="2" type="ORF">NCTC13043_01087</name>
</gene>
<protein>
    <recommendedName>
        <fullName evidence="1">Immunity MXAN-0049 protein domain-containing protein</fullName>
    </recommendedName>
</protein>
<dbReference type="AlphaFoldDB" id="A0A379F1H9"/>
<name>A0A379F1H9_9BACT</name>
<proteinExistence type="predicted"/>
<dbReference type="EMBL" id="UGTP01000001">
    <property type="protein sequence ID" value="SUC12482.1"/>
    <property type="molecule type" value="Genomic_DNA"/>
</dbReference>
<dbReference type="Pfam" id="PF07791">
    <property type="entry name" value="Imm11"/>
    <property type="match status" value="1"/>
</dbReference>
<dbReference type="Proteomes" id="UP000254235">
    <property type="component" value="Unassembled WGS sequence"/>
</dbReference>
<feature type="domain" description="Immunity MXAN-0049 protein" evidence="1">
    <location>
        <begin position="39"/>
        <end position="184"/>
    </location>
</feature>
<evidence type="ECO:0000259" key="1">
    <source>
        <dbReference type="Pfam" id="PF07791"/>
    </source>
</evidence>
<dbReference type="GeneID" id="78570781"/>
<reference evidence="2 3" key="1">
    <citation type="submission" date="2018-06" db="EMBL/GenBank/DDBJ databases">
        <authorList>
            <consortium name="Pathogen Informatics"/>
            <person name="Doyle S."/>
        </authorList>
    </citation>
    <scope>NUCLEOTIDE SEQUENCE [LARGE SCALE GENOMIC DNA]</scope>
    <source>
        <strain evidence="2 3">NCTC13043</strain>
    </source>
</reference>
<accession>A0A379F1H9</accession>
<organism evidence="2 3">
    <name type="scientific">Prevotella pallens</name>
    <dbReference type="NCBI Taxonomy" id="60133"/>
    <lineage>
        <taxon>Bacteria</taxon>
        <taxon>Pseudomonadati</taxon>
        <taxon>Bacteroidota</taxon>
        <taxon>Bacteroidia</taxon>
        <taxon>Bacteroidales</taxon>
        <taxon>Prevotellaceae</taxon>
        <taxon>Prevotella</taxon>
    </lineage>
</organism>
<sequence>MNGYILTTTANTNGWVVYENDISIDYKEFFKGELLPSEELPLFYNIPKRSNLKKIKSAVLLESAGPELVCKRLKDVLESLTGDIQFFDVDLFCGDEKVEGFYAMNLPCRMKCVDLENSEFRLMNFDRNNPDYMFYYMKLRKNIFNDNNAYVVRCEEMHRSIVVSENVKITLFETGLKGLQFSDSVDITPQERSIYERI</sequence>
<dbReference type="RefSeq" id="WP_245944590.1">
    <property type="nucleotide sequence ID" value="NZ_JABZTR010000006.1"/>
</dbReference>